<organism evidence="1 2">
    <name type="scientific">Streptacidiphilus jiangxiensis</name>
    <dbReference type="NCBI Taxonomy" id="235985"/>
    <lineage>
        <taxon>Bacteria</taxon>
        <taxon>Bacillati</taxon>
        <taxon>Actinomycetota</taxon>
        <taxon>Actinomycetes</taxon>
        <taxon>Kitasatosporales</taxon>
        <taxon>Streptomycetaceae</taxon>
        <taxon>Streptacidiphilus</taxon>
    </lineage>
</organism>
<accession>A0A1H7PBT9</accession>
<dbReference type="STRING" id="235985.SAMN05414137_107284"/>
<proteinExistence type="predicted"/>
<dbReference type="Proteomes" id="UP000183015">
    <property type="component" value="Unassembled WGS sequence"/>
</dbReference>
<dbReference type="eggNOG" id="ENOG502ZCDD">
    <property type="taxonomic scope" value="Bacteria"/>
</dbReference>
<gene>
    <name evidence="1" type="ORF">SAMN05414137_107284</name>
</gene>
<evidence type="ECO:0000313" key="2">
    <source>
        <dbReference type="Proteomes" id="UP000183015"/>
    </source>
</evidence>
<evidence type="ECO:0000313" key="1">
    <source>
        <dbReference type="EMBL" id="SEL32547.1"/>
    </source>
</evidence>
<name>A0A1H7PBT9_STRJI</name>
<sequence length="340" mass="36984">MTRATPDAPESSAARVPAVHVNWTGPHRAGLRRTRSGSRRGPYALAEPEILTCVHGALAWRRLHGPVELATDSLGAAWFREQGLDVLYDRIDTDLDELDDLALDPVVYFTGGKYLAVRRRTAPFALLDLDLYLRRPLPGLDGKGFVFAHWESVGNAVYPEPAELLGRSGADLGGMRFDTPATNMAVAAFLDEEHRAAFAEAALGYALANGGPAPLHPVARAAFAEQRLAPAVARRLGTPLRPAGDGFWLVEEERWDGPAPVELFHHTWNLKAVLRNVPDLRAGYTRQLIEELLWRHPESLDLLLRVPALAALAPVVRAVADGLERHGPLTAHGAAAPPGR</sequence>
<reference evidence="2" key="1">
    <citation type="submission" date="2016-10" db="EMBL/GenBank/DDBJ databases">
        <authorList>
            <person name="Varghese N."/>
        </authorList>
    </citation>
    <scope>NUCLEOTIDE SEQUENCE [LARGE SCALE GENOMIC DNA]</scope>
    <source>
        <strain evidence="2">DSM 45096 / BCRC 16803 / CGMCC 4.1857 / CIP 109030 / JCM 12277 / KCTC 19219 / NBRC 100920 / 33214</strain>
    </source>
</reference>
<dbReference type="AlphaFoldDB" id="A0A1H7PBT9"/>
<protein>
    <submittedName>
        <fullName evidence="1">Uncharacterized protein</fullName>
    </submittedName>
</protein>
<dbReference type="EMBL" id="FOAZ01000007">
    <property type="protein sequence ID" value="SEL32547.1"/>
    <property type="molecule type" value="Genomic_DNA"/>
</dbReference>
<keyword evidence="2" id="KW-1185">Reference proteome</keyword>